<evidence type="ECO:0000256" key="3">
    <source>
        <dbReference type="ARBA" id="ARBA00022691"/>
    </source>
</evidence>
<comment type="pathway">
    <text evidence="8">Protein modification; protein lipoylation via endogenous pathway; protein N(6)-(lipoyl)lysine from octanoyl-[acyl-carrier-protein]: step 2/2.</text>
</comment>
<name>A0A5C5ZR52_9BACT</name>
<dbReference type="EC" id="2.8.1.8" evidence="8"/>
<dbReference type="Pfam" id="PF04055">
    <property type="entry name" value="Radical_SAM"/>
    <property type="match status" value="1"/>
</dbReference>
<keyword evidence="11" id="KW-1185">Reference proteome</keyword>
<proteinExistence type="inferred from homology"/>
<dbReference type="PANTHER" id="PTHR10949:SF0">
    <property type="entry name" value="LIPOYL SYNTHASE, MITOCHONDRIAL"/>
    <property type="match status" value="1"/>
</dbReference>
<dbReference type="InterPro" id="IPR003698">
    <property type="entry name" value="Lipoyl_synth"/>
</dbReference>
<comment type="subcellular location">
    <subcellularLocation>
        <location evidence="8">Cytoplasm</location>
    </subcellularLocation>
</comment>
<dbReference type="AlphaFoldDB" id="A0A5C5ZR52"/>
<dbReference type="Gene3D" id="3.20.20.70">
    <property type="entry name" value="Aldolase class I"/>
    <property type="match status" value="1"/>
</dbReference>
<dbReference type="InterPro" id="IPR007197">
    <property type="entry name" value="rSAM"/>
</dbReference>
<organism evidence="10 11">
    <name type="scientific">Pseudobythopirellula maris</name>
    <dbReference type="NCBI Taxonomy" id="2527991"/>
    <lineage>
        <taxon>Bacteria</taxon>
        <taxon>Pseudomonadati</taxon>
        <taxon>Planctomycetota</taxon>
        <taxon>Planctomycetia</taxon>
        <taxon>Pirellulales</taxon>
        <taxon>Lacipirellulaceae</taxon>
        <taxon>Pseudobythopirellula</taxon>
    </lineage>
</organism>
<dbReference type="GO" id="GO:0009249">
    <property type="term" value="P:protein lipoylation"/>
    <property type="evidence" value="ECO:0007669"/>
    <property type="project" value="UniProtKB-UniRule"/>
</dbReference>
<dbReference type="NCBIfam" id="NF004019">
    <property type="entry name" value="PRK05481.1"/>
    <property type="match status" value="1"/>
</dbReference>
<dbReference type="InterPro" id="IPR058240">
    <property type="entry name" value="rSAM_sf"/>
</dbReference>
<dbReference type="InterPro" id="IPR013785">
    <property type="entry name" value="Aldolase_TIM"/>
</dbReference>
<keyword evidence="4 8" id="KW-0479">Metal-binding</keyword>
<evidence type="ECO:0000256" key="5">
    <source>
        <dbReference type="ARBA" id="ARBA00023004"/>
    </source>
</evidence>
<dbReference type="HAMAP" id="MF_00206">
    <property type="entry name" value="Lipoyl_synth"/>
    <property type="match status" value="1"/>
</dbReference>
<comment type="cofactor">
    <cofactor evidence="8">
        <name>[4Fe-4S] cluster</name>
        <dbReference type="ChEBI" id="CHEBI:49883"/>
    </cofactor>
    <text evidence="8">Binds 2 [4Fe-4S] clusters per subunit. One cluster is coordinated with 3 cysteines and an exchangeable S-adenosyl-L-methionine.</text>
</comment>
<evidence type="ECO:0000256" key="7">
    <source>
        <dbReference type="ARBA" id="ARBA00047326"/>
    </source>
</evidence>
<sequence>MAVGLRYPWFLSPIVVSLPMPTATPRDSKTTRPRLPEWLRSNLPSGNALAVYNRTNSAVETGALHTVCEEARCPNIHDCWSRGTATFMVAGKSCTRGCRFCSVETLKSPPPPEAEEPERLADAVERMGLKYVVITVVDRDDLSDGGAGHYRACIDAVERRVPGIGIELLGSDLRGDLEALRTLLEGIPLSVFAHNVECVPRIEKQVRDPRASFDQSLAILRESKRLRPDLLTKSSLMVGLGETDEEITEAMRLLRGADVDLLTLGQYLTPGRPNERFLPVDRYVPPTTFDGWADEARAMGFKAVASGPMVRSSFRAGVLVEAARSGRPVEELLAIDNEPKVVTLG</sequence>
<dbReference type="GO" id="GO:0051539">
    <property type="term" value="F:4 iron, 4 sulfur cluster binding"/>
    <property type="evidence" value="ECO:0007669"/>
    <property type="project" value="UniProtKB-UniRule"/>
</dbReference>
<dbReference type="SFLD" id="SFLDS00029">
    <property type="entry name" value="Radical_SAM"/>
    <property type="match status" value="1"/>
</dbReference>
<feature type="binding site" evidence="8">
    <location>
        <position position="98"/>
    </location>
    <ligand>
        <name>[4Fe-4S] cluster</name>
        <dbReference type="ChEBI" id="CHEBI:49883"/>
        <label>2</label>
        <note>4Fe-4S-S-AdoMet</note>
    </ligand>
</feature>
<evidence type="ECO:0000256" key="2">
    <source>
        <dbReference type="ARBA" id="ARBA00022679"/>
    </source>
</evidence>
<dbReference type="Pfam" id="PF16881">
    <property type="entry name" value="LIAS_N"/>
    <property type="match status" value="1"/>
</dbReference>
<evidence type="ECO:0000256" key="8">
    <source>
        <dbReference type="HAMAP-Rule" id="MF_00206"/>
    </source>
</evidence>
<dbReference type="SMART" id="SM00729">
    <property type="entry name" value="Elp3"/>
    <property type="match status" value="1"/>
</dbReference>
<feature type="binding site" evidence="8">
    <location>
        <position position="313"/>
    </location>
    <ligand>
        <name>[4Fe-4S] cluster</name>
        <dbReference type="ChEBI" id="CHEBI:49883"/>
        <label>1</label>
    </ligand>
</feature>
<evidence type="ECO:0000256" key="1">
    <source>
        <dbReference type="ARBA" id="ARBA00022485"/>
    </source>
</evidence>
<feature type="binding site" evidence="8">
    <location>
        <position position="101"/>
    </location>
    <ligand>
        <name>[4Fe-4S] cluster</name>
        <dbReference type="ChEBI" id="CHEBI:49883"/>
        <label>2</label>
        <note>4Fe-4S-S-AdoMet</note>
    </ligand>
</feature>
<gene>
    <name evidence="8 10" type="primary">lipA</name>
    <name evidence="10" type="ORF">Mal64_03560</name>
</gene>
<comment type="function">
    <text evidence="8">Catalyzes the radical-mediated insertion of two sulfur atoms into the C-6 and C-8 positions of the octanoyl moiety bound to the lipoyl domains of lipoate-dependent enzymes, thereby converting the octanoylated domains into lipoylated derivatives.</text>
</comment>
<dbReference type="InterPro" id="IPR006638">
    <property type="entry name" value="Elp3/MiaA/NifB-like_rSAM"/>
</dbReference>
<dbReference type="GO" id="GO:0016992">
    <property type="term" value="F:lipoate synthase activity"/>
    <property type="evidence" value="ECO:0007669"/>
    <property type="project" value="UniProtKB-UniRule"/>
</dbReference>
<reference evidence="10 11" key="1">
    <citation type="submission" date="2019-02" db="EMBL/GenBank/DDBJ databases">
        <title>Deep-cultivation of Planctomycetes and their phenomic and genomic characterization uncovers novel biology.</title>
        <authorList>
            <person name="Wiegand S."/>
            <person name="Jogler M."/>
            <person name="Boedeker C."/>
            <person name="Pinto D."/>
            <person name="Vollmers J."/>
            <person name="Rivas-Marin E."/>
            <person name="Kohn T."/>
            <person name="Peeters S.H."/>
            <person name="Heuer A."/>
            <person name="Rast P."/>
            <person name="Oberbeckmann S."/>
            <person name="Bunk B."/>
            <person name="Jeske O."/>
            <person name="Meyerdierks A."/>
            <person name="Storesund J.E."/>
            <person name="Kallscheuer N."/>
            <person name="Luecker S."/>
            <person name="Lage O.M."/>
            <person name="Pohl T."/>
            <person name="Merkel B.J."/>
            <person name="Hornburger P."/>
            <person name="Mueller R.-W."/>
            <person name="Bruemmer F."/>
            <person name="Labrenz M."/>
            <person name="Spormann A.M."/>
            <person name="Op Den Camp H."/>
            <person name="Overmann J."/>
            <person name="Amann R."/>
            <person name="Jetten M.S.M."/>
            <person name="Mascher T."/>
            <person name="Medema M.H."/>
            <person name="Devos D.P."/>
            <person name="Kaster A.-K."/>
            <person name="Ovreas L."/>
            <person name="Rohde M."/>
            <person name="Galperin M.Y."/>
            <person name="Jogler C."/>
        </authorList>
    </citation>
    <scope>NUCLEOTIDE SEQUENCE [LARGE SCALE GENOMIC DNA]</scope>
    <source>
        <strain evidence="10 11">Mal64</strain>
    </source>
</reference>
<dbReference type="NCBIfam" id="NF009544">
    <property type="entry name" value="PRK12928.1"/>
    <property type="match status" value="1"/>
</dbReference>
<dbReference type="InterPro" id="IPR031691">
    <property type="entry name" value="LIAS_N"/>
</dbReference>
<dbReference type="UniPathway" id="UPA00538">
    <property type="reaction ID" value="UER00593"/>
</dbReference>
<feature type="binding site" evidence="8">
    <location>
        <position position="94"/>
    </location>
    <ligand>
        <name>[4Fe-4S] cluster</name>
        <dbReference type="ChEBI" id="CHEBI:49883"/>
        <label>2</label>
        <note>4Fe-4S-S-AdoMet</note>
    </ligand>
</feature>
<feature type="binding site" evidence="8">
    <location>
        <position position="68"/>
    </location>
    <ligand>
        <name>[4Fe-4S] cluster</name>
        <dbReference type="ChEBI" id="CHEBI:49883"/>
        <label>1</label>
    </ligand>
</feature>
<keyword evidence="5 8" id="KW-0408">Iron</keyword>
<comment type="caution">
    <text evidence="10">The sequence shown here is derived from an EMBL/GenBank/DDBJ whole genome shotgun (WGS) entry which is preliminary data.</text>
</comment>
<feature type="binding site" evidence="8">
    <location>
        <position position="73"/>
    </location>
    <ligand>
        <name>[4Fe-4S] cluster</name>
        <dbReference type="ChEBI" id="CHEBI:49883"/>
        <label>1</label>
    </ligand>
</feature>
<accession>A0A5C5ZR52</accession>
<dbReference type="SUPFAM" id="SSF102114">
    <property type="entry name" value="Radical SAM enzymes"/>
    <property type="match status" value="1"/>
</dbReference>
<dbReference type="GO" id="GO:0046872">
    <property type="term" value="F:metal ion binding"/>
    <property type="evidence" value="ECO:0007669"/>
    <property type="project" value="UniProtKB-KW"/>
</dbReference>
<dbReference type="SFLD" id="SFLDF00271">
    <property type="entry name" value="lipoyl_synthase"/>
    <property type="match status" value="1"/>
</dbReference>
<evidence type="ECO:0000256" key="6">
    <source>
        <dbReference type="ARBA" id="ARBA00023014"/>
    </source>
</evidence>
<feature type="domain" description="Radical SAM core" evidence="9">
    <location>
        <begin position="80"/>
        <end position="302"/>
    </location>
</feature>
<dbReference type="PROSITE" id="PS51918">
    <property type="entry name" value="RADICAL_SAM"/>
    <property type="match status" value="1"/>
</dbReference>
<dbReference type="NCBIfam" id="TIGR00510">
    <property type="entry name" value="lipA"/>
    <property type="match status" value="1"/>
</dbReference>
<keyword evidence="6 8" id="KW-0411">Iron-sulfur</keyword>
<keyword evidence="8" id="KW-0963">Cytoplasm</keyword>
<feature type="binding site" evidence="8">
    <location>
        <position position="79"/>
    </location>
    <ligand>
        <name>[4Fe-4S] cluster</name>
        <dbReference type="ChEBI" id="CHEBI:49883"/>
        <label>1</label>
    </ligand>
</feature>
<evidence type="ECO:0000259" key="9">
    <source>
        <dbReference type="PROSITE" id="PS51918"/>
    </source>
</evidence>
<keyword evidence="3 8" id="KW-0949">S-adenosyl-L-methionine</keyword>
<dbReference type="SFLD" id="SFLDG01058">
    <property type="entry name" value="lipoyl_synthase_like"/>
    <property type="match status" value="1"/>
</dbReference>
<protein>
    <recommendedName>
        <fullName evidence="8">Lipoyl synthase</fullName>
        <ecNumber evidence="8">2.8.1.8</ecNumber>
    </recommendedName>
    <alternativeName>
        <fullName evidence="8">Lip-syn</fullName>
        <shortName evidence="8">LS</shortName>
    </alternativeName>
    <alternativeName>
        <fullName evidence="8">Lipoate synthase</fullName>
    </alternativeName>
    <alternativeName>
        <fullName evidence="8">Lipoic acid synthase</fullName>
    </alternativeName>
    <alternativeName>
        <fullName evidence="8">Sulfur insertion protein LipA</fullName>
    </alternativeName>
</protein>
<keyword evidence="1 8" id="KW-0004">4Fe-4S</keyword>
<dbReference type="Proteomes" id="UP000315440">
    <property type="component" value="Unassembled WGS sequence"/>
</dbReference>
<evidence type="ECO:0000256" key="4">
    <source>
        <dbReference type="ARBA" id="ARBA00022723"/>
    </source>
</evidence>
<evidence type="ECO:0000313" key="11">
    <source>
        <dbReference type="Proteomes" id="UP000315440"/>
    </source>
</evidence>
<dbReference type="PANTHER" id="PTHR10949">
    <property type="entry name" value="LIPOYL SYNTHASE"/>
    <property type="match status" value="1"/>
</dbReference>
<dbReference type="CDD" id="cd01335">
    <property type="entry name" value="Radical_SAM"/>
    <property type="match status" value="1"/>
</dbReference>
<keyword evidence="2 8" id="KW-0808">Transferase</keyword>
<dbReference type="GO" id="GO:0005737">
    <property type="term" value="C:cytoplasm"/>
    <property type="evidence" value="ECO:0007669"/>
    <property type="project" value="UniProtKB-SubCell"/>
</dbReference>
<comment type="catalytic activity">
    <reaction evidence="7 8">
        <text>[[Fe-S] cluster scaffold protein carrying a second [4Fe-4S](2+) cluster] + N(6)-octanoyl-L-lysyl-[protein] + 2 oxidized [2Fe-2S]-[ferredoxin] + 2 S-adenosyl-L-methionine + 4 H(+) = [[Fe-S] cluster scaffold protein] + N(6)-[(R)-dihydrolipoyl]-L-lysyl-[protein] + 4 Fe(3+) + 2 hydrogen sulfide + 2 5'-deoxyadenosine + 2 L-methionine + 2 reduced [2Fe-2S]-[ferredoxin]</text>
        <dbReference type="Rhea" id="RHEA:16585"/>
        <dbReference type="Rhea" id="RHEA-COMP:9928"/>
        <dbReference type="Rhea" id="RHEA-COMP:10000"/>
        <dbReference type="Rhea" id="RHEA-COMP:10001"/>
        <dbReference type="Rhea" id="RHEA-COMP:10475"/>
        <dbReference type="Rhea" id="RHEA-COMP:14568"/>
        <dbReference type="Rhea" id="RHEA-COMP:14569"/>
        <dbReference type="ChEBI" id="CHEBI:15378"/>
        <dbReference type="ChEBI" id="CHEBI:17319"/>
        <dbReference type="ChEBI" id="CHEBI:29034"/>
        <dbReference type="ChEBI" id="CHEBI:29919"/>
        <dbReference type="ChEBI" id="CHEBI:33722"/>
        <dbReference type="ChEBI" id="CHEBI:33737"/>
        <dbReference type="ChEBI" id="CHEBI:33738"/>
        <dbReference type="ChEBI" id="CHEBI:57844"/>
        <dbReference type="ChEBI" id="CHEBI:59789"/>
        <dbReference type="ChEBI" id="CHEBI:78809"/>
        <dbReference type="ChEBI" id="CHEBI:83100"/>
        <dbReference type="EC" id="2.8.1.8"/>
    </reaction>
</comment>
<comment type="similarity">
    <text evidence="8">Belongs to the radical SAM superfamily. Lipoyl synthase family.</text>
</comment>
<dbReference type="EMBL" id="SJPQ01000001">
    <property type="protein sequence ID" value="TWT89974.1"/>
    <property type="molecule type" value="Genomic_DNA"/>
</dbReference>
<evidence type="ECO:0000313" key="10">
    <source>
        <dbReference type="EMBL" id="TWT89974.1"/>
    </source>
</evidence>
<dbReference type="PIRSF" id="PIRSF005963">
    <property type="entry name" value="Lipoyl_synth"/>
    <property type="match status" value="1"/>
</dbReference>